<feature type="non-terminal residue" evidence="1">
    <location>
        <position position="1"/>
    </location>
</feature>
<dbReference type="Proteomes" id="UP000789570">
    <property type="component" value="Unassembled WGS sequence"/>
</dbReference>
<proteinExistence type="predicted"/>
<sequence>THILESLDLLDKVRKYNIEDLFSEEFSNSFSINMTPVFKYALDSSNLTSSQENKKVDID</sequence>
<gene>
    <name evidence="1" type="ORF">FCALED_LOCUS15559</name>
</gene>
<accession>A0A9N9IL32</accession>
<organism evidence="1 2">
    <name type="scientific">Funneliformis caledonium</name>
    <dbReference type="NCBI Taxonomy" id="1117310"/>
    <lineage>
        <taxon>Eukaryota</taxon>
        <taxon>Fungi</taxon>
        <taxon>Fungi incertae sedis</taxon>
        <taxon>Mucoromycota</taxon>
        <taxon>Glomeromycotina</taxon>
        <taxon>Glomeromycetes</taxon>
        <taxon>Glomerales</taxon>
        <taxon>Glomeraceae</taxon>
        <taxon>Funneliformis</taxon>
    </lineage>
</organism>
<dbReference type="AlphaFoldDB" id="A0A9N9IL32"/>
<reference evidence="1" key="1">
    <citation type="submission" date="2021-06" db="EMBL/GenBank/DDBJ databases">
        <authorList>
            <person name="Kallberg Y."/>
            <person name="Tangrot J."/>
            <person name="Rosling A."/>
        </authorList>
    </citation>
    <scope>NUCLEOTIDE SEQUENCE</scope>
    <source>
        <strain evidence="1">UK204</strain>
    </source>
</reference>
<protein>
    <submittedName>
        <fullName evidence="1">1113_t:CDS:1</fullName>
    </submittedName>
</protein>
<dbReference type="EMBL" id="CAJVPQ010014649">
    <property type="protein sequence ID" value="CAG8740169.1"/>
    <property type="molecule type" value="Genomic_DNA"/>
</dbReference>
<evidence type="ECO:0000313" key="1">
    <source>
        <dbReference type="EMBL" id="CAG8740169.1"/>
    </source>
</evidence>
<keyword evidence="2" id="KW-1185">Reference proteome</keyword>
<evidence type="ECO:0000313" key="2">
    <source>
        <dbReference type="Proteomes" id="UP000789570"/>
    </source>
</evidence>
<name>A0A9N9IL32_9GLOM</name>
<feature type="non-terminal residue" evidence="1">
    <location>
        <position position="59"/>
    </location>
</feature>
<comment type="caution">
    <text evidence="1">The sequence shown here is derived from an EMBL/GenBank/DDBJ whole genome shotgun (WGS) entry which is preliminary data.</text>
</comment>